<feature type="domain" description="Myosin-binding" evidence="15">
    <location>
        <begin position="160"/>
        <end position="457"/>
    </location>
</feature>
<accession>A0A0A2VW40</accession>
<feature type="compositionally biased region" description="Basic and acidic residues" evidence="13">
    <location>
        <begin position="23"/>
        <end position="33"/>
    </location>
</feature>
<comment type="subcellular location">
    <subcellularLocation>
        <location evidence="2">Cell junction</location>
        <location evidence="2">Adherens junction</location>
    </subcellularLocation>
    <subcellularLocation>
        <location evidence="3">Cell membrane</location>
        <topology evidence="3">Multi-pass membrane protein</topology>
    </subcellularLocation>
    <subcellularLocation>
        <location evidence="1">Nucleus</location>
    </subcellularLocation>
</comment>
<evidence type="ECO:0000256" key="7">
    <source>
        <dbReference type="ARBA" id="ARBA00022692"/>
    </source>
</evidence>
<dbReference type="eggNOG" id="ENOG502QSNT">
    <property type="taxonomic scope" value="Eukaryota"/>
</dbReference>
<comment type="similarity">
    <text evidence="4">Belongs to the vezatin family.</text>
</comment>
<dbReference type="AlphaFoldDB" id="A0A0A2VW40"/>
<dbReference type="Pfam" id="PF12632">
    <property type="entry name" value="Vezatin"/>
    <property type="match status" value="1"/>
</dbReference>
<name>A0A0A2VW40_BEABA</name>
<dbReference type="GO" id="GO:0098609">
    <property type="term" value="P:cell-cell adhesion"/>
    <property type="evidence" value="ECO:0007669"/>
    <property type="project" value="InterPro"/>
</dbReference>
<dbReference type="GO" id="GO:0005634">
    <property type="term" value="C:nucleus"/>
    <property type="evidence" value="ECO:0007669"/>
    <property type="project" value="UniProtKB-SubCell"/>
</dbReference>
<dbReference type="EMBL" id="ANFO01000143">
    <property type="protein sequence ID" value="KGQ12101.1"/>
    <property type="molecule type" value="Genomic_DNA"/>
</dbReference>
<keyword evidence="11 14" id="KW-0472">Membrane</keyword>
<evidence type="ECO:0000256" key="12">
    <source>
        <dbReference type="ARBA" id="ARBA00023242"/>
    </source>
</evidence>
<keyword evidence="9 14" id="KW-1133">Transmembrane helix</keyword>
<evidence type="ECO:0000313" key="17">
    <source>
        <dbReference type="Proteomes" id="UP000030106"/>
    </source>
</evidence>
<keyword evidence="8" id="KW-0965">Cell junction</keyword>
<dbReference type="PANTHER" id="PTHR15989">
    <property type="entry name" value="VEZATIN"/>
    <property type="match status" value="1"/>
</dbReference>
<feature type="transmembrane region" description="Helical" evidence="14">
    <location>
        <begin position="150"/>
        <end position="170"/>
    </location>
</feature>
<dbReference type="OrthoDB" id="21151at2759"/>
<sequence length="639" mass="71472">MDPVIFQESPLADYLKYEDDDSHEGWAEADRLSESPTSAMSDTSPPASPTQFAPTGRPLVKQRFRNRALRPLQTSDKALTPLRALRRNCSAVVAASMDRADNEKFLEQFRYLIIASQLLSGHTIAARRHAGAEALNASAQGDHSILSNEGIVASILGALAIAVVLSWIFGHKKDSYVTKKRLMFLVALLAVSGALGQVHMRRQWLRYRRDQSLSELSGFIVNSHEFDSVVEATLALVQEVELVSRGYRMYGPCFFAIEEAQADNASSTAPLPPVSRLEDRSQSRKCVRLRKVLKARLAEVLQQYDRLAAPIQGFSEQTELEKYYDMYDISDFDIQDARQGYNENEFEDSESLRTLKILAARFYTERKMLLCAMLALDASGEKNDLLRWTAAVEALQELNKTTKAAYKNIQDILSEEQSFPIPPTPKIPLTPGRERWRAQLRKLGSLSSGIRGLQAKLHLLREESDRALDDSNDISEMGPNLMAQYDSIGVDLKELMAAWEEGKNALAVGIDRNEKRLSSMSTLLSPRSSMSGVTFAEDGNAADALKALIGESPTRSEKESPVVDPEVFEAVAIPRARSMLTREERLTKMKEDRDQKAQARQQMDATRGMLRELETVINLRPKNRQSAPADKTSNRVVSM</sequence>
<protein>
    <recommendedName>
        <fullName evidence="5">Vezatin</fullName>
    </recommendedName>
</protein>
<proteinExistence type="inferred from homology"/>
<organism evidence="16 17">
    <name type="scientific">Beauveria bassiana D1-5</name>
    <dbReference type="NCBI Taxonomy" id="1245745"/>
    <lineage>
        <taxon>Eukaryota</taxon>
        <taxon>Fungi</taxon>
        <taxon>Dikarya</taxon>
        <taxon>Ascomycota</taxon>
        <taxon>Pezizomycotina</taxon>
        <taxon>Sordariomycetes</taxon>
        <taxon>Hypocreomycetidae</taxon>
        <taxon>Hypocreales</taxon>
        <taxon>Cordycipitaceae</taxon>
        <taxon>Beauveria</taxon>
    </lineage>
</organism>
<evidence type="ECO:0000256" key="6">
    <source>
        <dbReference type="ARBA" id="ARBA00022475"/>
    </source>
</evidence>
<keyword evidence="7 14" id="KW-0812">Transmembrane</keyword>
<dbReference type="GO" id="GO:0005886">
    <property type="term" value="C:plasma membrane"/>
    <property type="evidence" value="ECO:0007669"/>
    <property type="project" value="UniProtKB-SubCell"/>
</dbReference>
<evidence type="ECO:0000256" key="3">
    <source>
        <dbReference type="ARBA" id="ARBA00004651"/>
    </source>
</evidence>
<evidence type="ECO:0000259" key="15">
    <source>
        <dbReference type="Pfam" id="PF12632"/>
    </source>
</evidence>
<keyword evidence="12" id="KW-0539">Nucleus</keyword>
<dbReference type="InterPro" id="IPR026859">
    <property type="entry name" value="Myosin-bd"/>
</dbReference>
<keyword evidence="6" id="KW-1003">Cell membrane</keyword>
<keyword evidence="10" id="KW-0175">Coiled coil</keyword>
<evidence type="ECO:0000256" key="2">
    <source>
        <dbReference type="ARBA" id="ARBA00004536"/>
    </source>
</evidence>
<evidence type="ECO:0000256" key="13">
    <source>
        <dbReference type="SAM" id="MobiDB-lite"/>
    </source>
</evidence>
<evidence type="ECO:0000256" key="11">
    <source>
        <dbReference type="ARBA" id="ARBA00023136"/>
    </source>
</evidence>
<evidence type="ECO:0000256" key="5">
    <source>
        <dbReference type="ARBA" id="ARBA00018125"/>
    </source>
</evidence>
<evidence type="ECO:0000256" key="4">
    <source>
        <dbReference type="ARBA" id="ARBA00007245"/>
    </source>
</evidence>
<dbReference type="STRING" id="1245745.A0A0A2VW40"/>
<evidence type="ECO:0000256" key="8">
    <source>
        <dbReference type="ARBA" id="ARBA00022949"/>
    </source>
</evidence>
<feature type="compositionally biased region" description="Polar residues" evidence="13">
    <location>
        <begin position="34"/>
        <end position="53"/>
    </location>
</feature>
<evidence type="ECO:0000256" key="1">
    <source>
        <dbReference type="ARBA" id="ARBA00004123"/>
    </source>
</evidence>
<evidence type="ECO:0000256" key="14">
    <source>
        <dbReference type="SAM" id="Phobius"/>
    </source>
</evidence>
<gene>
    <name evidence="16" type="ORF">BBAD15_g2152</name>
</gene>
<reference evidence="16 17" key="1">
    <citation type="submission" date="2012-10" db="EMBL/GenBank/DDBJ databases">
        <title>Genome sequencing and analysis of entomopathogenic fungi Beauveria bassiana D1-5.</title>
        <authorList>
            <person name="Li Q."/>
            <person name="Wang L."/>
            <person name="Zhang Z."/>
            <person name="Wang Q."/>
            <person name="Ren J."/>
            <person name="Wang M."/>
            <person name="Xu W."/>
            <person name="Wang J."/>
            <person name="Lu Y."/>
            <person name="Du Q."/>
            <person name="Sun Z."/>
        </authorList>
    </citation>
    <scope>NUCLEOTIDE SEQUENCE [LARGE SCALE GENOMIC DNA]</scope>
    <source>
        <strain evidence="16 17">D1-5</strain>
    </source>
</reference>
<evidence type="ECO:0000256" key="9">
    <source>
        <dbReference type="ARBA" id="ARBA00022989"/>
    </source>
</evidence>
<evidence type="ECO:0000313" key="16">
    <source>
        <dbReference type="EMBL" id="KGQ12101.1"/>
    </source>
</evidence>
<feature type="region of interest" description="Disordered" evidence="13">
    <location>
        <begin position="22"/>
        <end position="57"/>
    </location>
</feature>
<dbReference type="InterPro" id="IPR026858">
    <property type="entry name" value="Vezatin"/>
</dbReference>
<dbReference type="Proteomes" id="UP000030106">
    <property type="component" value="Unassembled WGS sequence"/>
</dbReference>
<dbReference type="GO" id="GO:0017022">
    <property type="term" value="F:myosin binding"/>
    <property type="evidence" value="ECO:0007669"/>
    <property type="project" value="InterPro"/>
</dbReference>
<comment type="caution">
    <text evidence="16">The sequence shown here is derived from an EMBL/GenBank/DDBJ whole genome shotgun (WGS) entry which is preliminary data.</text>
</comment>
<dbReference type="HOGENOM" id="CLU_005766_2_0_1"/>
<dbReference type="PANTHER" id="PTHR15989:SF5">
    <property type="entry name" value="VEZATIN"/>
    <property type="match status" value="1"/>
</dbReference>
<evidence type="ECO:0000256" key="10">
    <source>
        <dbReference type="ARBA" id="ARBA00023054"/>
    </source>
</evidence>
<feature type="region of interest" description="Disordered" evidence="13">
    <location>
        <begin position="619"/>
        <end position="639"/>
    </location>
</feature>
<feature type="transmembrane region" description="Helical" evidence="14">
    <location>
        <begin position="182"/>
        <end position="200"/>
    </location>
</feature>